<keyword evidence="3" id="KW-0597">Phosphoprotein</keyword>
<dbReference type="GO" id="GO:0005524">
    <property type="term" value="F:ATP binding"/>
    <property type="evidence" value="ECO:0007669"/>
    <property type="project" value="UniProtKB-KW"/>
</dbReference>
<dbReference type="InterPro" id="IPR011102">
    <property type="entry name" value="Sig_transdc_His_kinase_HWE"/>
</dbReference>
<evidence type="ECO:0000259" key="9">
    <source>
        <dbReference type="SMART" id="SM00911"/>
    </source>
</evidence>
<feature type="domain" description="Signal transduction histidine kinase HWE region" evidence="9">
    <location>
        <begin position="329"/>
        <end position="413"/>
    </location>
</feature>
<dbReference type="Pfam" id="PF13581">
    <property type="entry name" value="HATPase_c_2"/>
    <property type="match status" value="1"/>
</dbReference>
<keyword evidence="7" id="KW-0067">ATP-binding</keyword>
<dbReference type="PANTHER" id="PTHR41523:SF8">
    <property type="entry name" value="ETHYLENE RESPONSE SENSOR PROTEIN"/>
    <property type="match status" value="1"/>
</dbReference>
<protein>
    <recommendedName>
        <fullName evidence="2">histidine kinase</fullName>
        <ecNumber evidence="2">2.7.13.3</ecNumber>
    </recommendedName>
</protein>
<evidence type="ECO:0000313" key="10">
    <source>
        <dbReference type="EMBL" id="TKA95768.1"/>
    </source>
</evidence>
<dbReference type="EC" id="2.7.13.3" evidence="2"/>
<keyword evidence="8" id="KW-0812">Transmembrane</keyword>
<feature type="transmembrane region" description="Helical" evidence="8">
    <location>
        <begin position="276"/>
        <end position="296"/>
    </location>
</feature>
<evidence type="ECO:0000256" key="3">
    <source>
        <dbReference type="ARBA" id="ARBA00022553"/>
    </source>
</evidence>
<evidence type="ECO:0000256" key="1">
    <source>
        <dbReference type="ARBA" id="ARBA00000085"/>
    </source>
</evidence>
<dbReference type="AlphaFoldDB" id="A0A4U0YVN9"/>
<evidence type="ECO:0000256" key="6">
    <source>
        <dbReference type="ARBA" id="ARBA00022777"/>
    </source>
</evidence>
<evidence type="ECO:0000313" key="11">
    <source>
        <dbReference type="Proteomes" id="UP000306340"/>
    </source>
</evidence>
<evidence type="ECO:0000256" key="4">
    <source>
        <dbReference type="ARBA" id="ARBA00022679"/>
    </source>
</evidence>
<dbReference type="SUPFAM" id="SSF55874">
    <property type="entry name" value="ATPase domain of HSP90 chaperone/DNA topoisomerase II/histidine kinase"/>
    <property type="match status" value="1"/>
</dbReference>
<dbReference type="Gene3D" id="3.30.450.20">
    <property type="entry name" value="PAS domain"/>
    <property type="match status" value="1"/>
</dbReference>
<evidence type="ECO:0000256" key="8">
    <source>
        <dbReference type="SAM" id="Phobius"/>
    </source>
</evidence>
<dbReference type="RefSeq" id="WP_136793330.1">
    <property type="nucleotide sequence ID" value="NZ_SWAU01000151.1"/>
</dbReference>
<feature type="transmembrane region" description="Helical" evidence="8">
    <location>
        <begin position="12"/>
        <end position="32"/>
    </location>
</feature>
<dbReference type="GO" id="GO:0004673">
    <property type="term" value="F:protein histidine kinase activity"/>
    <property type="evidence" value="ECO:0007669"/>
    <property type="project" value="UniProtKB-EC"/>
</dbReference>
<accession>A0A4U0YVN9</accession>
<keyword evidence="8" id="KW-1133">Transmembrane helix</keyword>
<comment type="caution">
    <text evidence="10">The sequence shown here is derived from an EMBL/GenBank/DDBJ whole genome shotgun (WGS) entry which is preliminary data.</text>
</comment>
<dbReference type="Gene3D" id="3.30.565.10">
    <property type="entry name" value="Histidine kinase-like ATPase, C-terminal domain"/>
    <property type="match status" value="1"/>
</dbReference>
<dbReference type="InterPro" id="IPR011495">
    <property type="entry name" value="Sig_transdc_His_kin_sub2_dim/P"/>
</dbReference>
<keyword evidence="4" id="KW-0808">Transferase</keyword>
<evidence type="ECO:0000256" key="2">
    <source>
        <dbReference type="ARBA" id="ARBA00012438"/>
    </source>
</evidence>
<name>A0A4U0YVN9_9RHOB</name>
<evidence type="ECO:0000256" key="5">
    <source>
        <dbReference type="ARBA" id="ARBA00022741"/>
    </source>
</evidence>
<comment type="catalytic activity">
    <reaction evidence="1">
        <text>ATP + protein L-histidine = ADP + protein N-phospho-L-histidine.</text>
        <dbReference type="EC" id="2.7.13.3"/>
    </reaction>
</comment>
<keyword evidence="8" id="KW-0472">Membrane</keyword>
<dbReference type="Proteomes" id="UP000306340">
    <property type="component" value="Unassembled WGS sequence"/>
</dbReference>
<dbReference type="Pfam" id="PF07568">
    <property type="entry name" value="HisKA_2"/>
    <property type="match status" value="1"/>
</dbReference>
<dbReference type="EMBL" id="SWAU01000151">
    <property type="protein sequence ID" value="TKA95768.1"/>
    <property type="molecule type" value="Genomic_DNA"/>
</dbReference>
<dbReference type="CDD" id="cd12915">
    <property type="entry name" value="PDC2_DGC_like"/>
    <property type="match status" value="1"/>
</dbReference>
<dbReference type="InterPro" id="IPR003594">
    <property type="entry name" value="HATPase_dom"/>
</dbReference>
<proteinExistence type="predicted"/>
<gene>
    <name evidence="10" type="ORF">FAZ78_15100</name>
</gene>
<dbReference type="InterPro" id="IPR036890">
    <property type="entry name" value="HATPase_C_sf"/>
</dbReference>
<keyword evidence="5" id="KW-0547">Nucleotide-binding</keyword>
<dbReference type="SMART" id="SM00911">
    <property type="entry name" value="HWE_HK"/>
    <property type="match status" value="1"/>
</dbReference>
<dbReference type="PANTHER" id="PTHR41523">
    <property type="entry name" value="TWO-COMPONENT SYSTEM SENSOR PROTEIN"/>
    <property type="match status" value="1"/>
</dbReference>
<evidence type="ECO:0000256" key="7">
    <source>
        <dbReference type="ARBA" id="ARBA00022840"/>
    </source>
</evidence>
<keyword evidence="6 10" id="KW-0418">Kinase</keyword>
<organism evidence="10 11">
    <name type="scientific">Cereibacter changlensis</name>
    <dbReference type="NCBI Taxonomy" id="402884"/>
    <lineage>
        <taxon>Bacteria</taxon>
        <taxon>Pseudomonadati</taxon>
        <taxon>Pseudomonadota</taxon>
        <taxon>Alphaproteobacteria</taxon>
        <taxon>Rhodobacterales</taxon>
        <taxon>Paracoccaceae</taxon>
        <taxon>Cereibacter</taxon>
    </lineage>
</organism>
<reference evidence="10 11" key="1">
    <citation type="submission" date="2019-04" db="EMBL/GenBank/DDBJ databases">
        <title>Crypto-aerobic microbial life in anoxic (sulfidic) marine sediments.</title>
        <authorList>
            <person name="Bhattacharya S."/>
            <person name="Roy C."/>
            <person name="Mondal N."/>
            <person name="Sarkar J."/>
            <person name="Mandal S."/>
            <person name="Rameez M.J."/>
            <person name="Ghosh W."/>
        </authorList>
    </citation>
    <scope>NUCLEOTIDE SEQUENCE [LARGE SCALE GENOMIC DNA]</scope>
    <source>
        <strain evidence="10 11">SBBC</strain>
    </source>
</reference>
<sequence>MVPMQWSSKAFLALRLGAMLFPLLGCLLWAFWSGSQQVMRMQQQGAENVQLIELYTDRLIQTQTVLKEAVRGHAEGQPAGYLRTAEFRDFLTDLQGAQAASQGLALLSAEGAVLAASRGFSDNPPLALEDYRANLAAGAEVFLDRSVGREAHDAFIIAMPLRLGATETIFVSAIEVLSMRGFLQSIATTPGQAASLLREDGKLLMRNVPSRPILFDPTTTAAQSIAKGDDGHYRTVAISDGIERLYAFTRVGDLPLFAISGIPTADVRRMWLAQALPVWLFLGALSLFTFVLTARIRRSVSDGLRQRETHEQLAAARQLAEQRSQLLQELNHRVKNNLAVIGSLISFQVRLTGRVDPEALKARLQAVAEVHALLYRAQENDRIDLGQLLARLARSPAIVPPERGIHIGCEVEEGIMIGPDSAIPLALIVAELLTNAVKHAFPEGRPGSLSLRLTREGDRATLDLADDGIGAPTATDRRSGLRILEGLLAQAEATLVRLEGPGTRYRLDFPVRAPTLPQLGRRAEAP</sequence>